<name>A0A016VIN0_9BILA</name>
<keyword evidence="3" id="KW-1185">Reference proteome</keyword>
<gene>
    <name evidence="2" type="primary">Acey_s0009.g411</name>
    <name evidence="2" type="ORF">Y032_0009g411</name>
</gene>
<reference evidence="3" key="1">
    <citation type="journal article" date="2015" name="Nat. Genet.">
        <title>The genome and transcriptome of the zoonotic hookworm Ancylostoma ceylanicum identify infection-specific gene families.</title>
        <authorList>
            <person name="Schwarz E.M."/>
            <person name="Hu Y."/>
            <person name="Antoshechkin I."/>
            <person name="Miller M.M."/>
            <person name="Sternberg P.W."/>
            <person name="Aroian R.V."/>
        </authorList>
    </citation>
    <scope>NUCLEOTIDE SEQUENCE</scope>
    <source>
        <strain evidence="3">HY135</strain>
    </source>
</reference>
<feature type="compositionally biased region" description="Polar residues" evidence="1">
    <location>
        <begin position="18"/>
        <end position="29"/>
    </location>
</feature>
<sequence>MSDWVSSYDAQVKAESVANPTTKGRSQTAGPRLGVLGRSQPQRACSAPVSLSKNAALRDPRLLPFGVHCTFPGETHYIVKMYPTRTPGEKGFVGE</sequence>
<feature type="region of interest" description="Disordered" evidence="1">
    <location>
        <begin position="14"/>
        <end position="41"/>
    </location>
</feature>
<dbReference type="EMBL" id="JARK01001345">
    <property type="protein sequence ID" value="EYC26892.1"/>
    <property type="molecule type" value="Genomic_DNA"/>
</dbReference>
<evidence type="ECO:0000256" key="1">
    <source>
        <dbReference type="SAM" id="MobiDB-lite"/>
    </source>
</evidence>
<comment type="caution">
    <text evidence="2">The sequence shown here is derived from an EMBL/GenBank/DDBJ whole genome shotgun (WGS) entry which is preliminary data.</text>
</comment>
<evidence type="ECO:0000313" key="2">
    <source>
        <dbReference type="EMBL" id="EYC26892.1"/>
    </source>
</evidence>
<accession>A0A016VIN0</accession>
<proteinExistence type="predicted"/>
<protein>
    <submittedName>
        <fullName evidence="2">Uncharacterized protein</fullName>
    </submittedName>
</protein>
<dbReference type="Proteomes" id="UP000024635">
    <property type="component" value="Unassembled WGS sequence"/>
</dbReference>
<evidence type="ECO:0000313" key="3">
    <source>
        <dbReference type="Proteomes" id="UP000024635"/>
    </source>
</evidence>
<dbReference type="AlphaFoldDB" id="A0A016VIN0"/>
<organism evidence="2 3">
    <name type="scientific">Ancylostoma ceylanicum</name>
    <dbReference type="NCBI Taxonomy" id="53326"/>
    <lineage>
        <taxon>Eukaryota</taxon>
        <taxon>Metazoa</taxon>
        <taxon>Ecdysozoa</taxon>
        <taxon>Nematoda</taxon>
        <taxon>Chromadorea</taxon>
        <taxon>Rhabditida</taxon>
        <taxon>Rhabditina</taxon>
        <taxon>Rhabditomorpha</taxon>
        <taxon>Strongyloidea</taxon>
        <taxon>Ancylostomatidae</taxon>
        <taxon>Ancylostomatinae</taxon>
        <taxon>Ancylostoma</taxon>
    </lineage>
</organism>